<keyword evidence="6" id="KW-0274">FAD</keyword>
<dbReference type="OrthoDB" id="2588832at2759"/>
<dbReference type="Pfam" id="PF02771">
    <property type="entry name" value="Acyl-CoA_dh_N"/>
    <property type="match status" value="1"/>
</dbReference>
<dbReference type="Gene3D" id="3.10.120.10">
    <property type="entry name" value="Cytochrome b5-like heme/steroid binding domain"/>
    <property type="match status" value="1"/>
</dbReference>
<dbReference type="InterPro" id="IPR001199">
    <property type="entry name" value="Cyt_B5-like_heme/steroid-bd"/>
</dbReference>
<dbReference type="GO" id="GO:0020037">
    <property type="term" value="F:heme binding"/>
    <property type="evidence" value="ECO:0007669"/>
    <property type="project" value="InterPro"/>
</dbReference>
<dbReference type="InterPro" id="IPR036250">
    <property type="entry name" value="AcylCo_DH-like_C"/>
</dbReference>
<organism evidence="10 11">
    <name type="scientific">Aspergillus sclerotioniger CBS 115572</name>
    <dbReference type="NCBI Taxonomy" id="1450535"/>
    <lineage>
        <taxon>Eukaryota</taxon>
        <taxon>Fungi</taxon>
        <taxon>Dikarya</taxon>
        <taxon>Ascomycota</taxon>
        <taxon>Pezizomycotina</taxon>
        <taxon>Eurotiomycetes</taxon>
        <taxon>Eurotiomycetidae</taxon>
        <taxon>Eurotiales</taxon>
        <taxon>Aspergillaceae</taxon>
        <taxon>Aspergillus</taxon>
        <taxon>Aspergillus subgen. Circumdati</taxon>
    </lineage>
</organism>
<dbReference type="SUPFAM" id="SSF47203">
    <property type="entry name" value="Acyl-CoA dehydrogenase C-terminal domain-like"/>
    <property type="match status" value="1"/>
</dbReference>
<evidence type="ECO:0000256" key="2">
    <source>
        <dbReference type="ARBA" id="ARBA00009347"/>
    </source>
</evidence>
<keyword evidence="5" id="KW-0479">Metal-binding</keyword>
<evidence type="ECO:0000259" key="9">
    <source>
        <dbReference type="PROSITE" id="PS50255"/>
    </source>
</evidence>
<dbReference type="GO" id="GO:0003995">
    <property type="term" value="F:acyl-CoA dehydrogenase activity"/>
    <property type="evidence" value="ECO:0007669"/>
    <property type="project" value="InterPro"/>
</dbReference>
<dbReference type="Gene3D" id="1.20.140.10">
    <property type="entry name" value="Butyryl-CoA Dehydrogenase, subunit A, domain 3"/>
    <property type="match status" value="1"/>
</dbReference>
<dbReference type="InterPro" id="IPR037069">
    <property type="entry name" value="AcylCoA_DH/ox_N_sf"/>
</dbReference>
<dbReference type="GO" id="GO:0005737">
    <property type="term" value="C:cytoplasm"/>
    <property type="evidence" value="ECO:0007669"/>
    <property type="project" value="TreeGrafter"/>
</dbReference>
<dbReference type="Proteomes" id="UP000246702">
    <property type="component" value="Unassembled WGS sequence"/>
</dbReference>
<dbReference type="InterPro" id="IPR050741">
    <property type="entry name" value="Acyl-CoA_dehydrogenase"/>
</dbReference>
<dbReference type="PANTHER" id="PTHR48083">
    <property type="entry name" value="MEDIUM-CHAIN SPECIFIC ACYL-COA DEHYDROGENASE, MITOCHONDRIAL-RELATED"/>
    <property type="match status" value="1"/>
</dbReference>
<keyword evidence="7" id="KW-0560">Oxidoreductase</keyword>
<keyword evidence="3" id="KW-0349">Heme</keyword>
<name>A0A317X431_9EURO</name>
<dbReference type="PROSITE" id="PS00072">
    <property type="entry name" value="ACYL_COA_DH_1"/>
    <property type="match status" value="1"/>
</dbReference>
<dbReference type="RefSeq" id="XP_025469436.1">
    <property type="nucleotide sequence ID" value="XM_025609059.1"/>
</dbReference>
<accession>A0A317X431</accession>
<sequence length="511" mass="57260">MSKSFTRAEVAQHNTEDSVWCIIDHRVYDLTDFIDAHPGGSVVLNQIAGTDATVDFYNLHRQEVLEKYKDLCIGTITGETPVVVTPEPGSLSQVPYAEPLWLRPQFKSPYFNDSHHRLQKALREFTDRYVTPEAQEKEKDGSYISQDLIDRMAEAGVLAMRLGPGKHLHGRKLLGGAIDGKEFDYLSDMVLSQELVRANARGFQDGNMAGMCISLTAVQQWLRDEPLRQKVTEEVLSGKKKMCLAVTEAFAGSDVAGLRTTAKKTPDGKHYIVNGTKKWITNGMFCDYFVTGCRTEKGFSVLLIPRDEGVETKQIKTSYSTAAATAYVQFENVKVPVENLLGEEDKGFIVIMSNFNHERFMMVCSVVRMCMTVVEECMKWCNQRIVFGKKLIEQPVMRQKLARMIALCESNQAWLESIAYQMCNMTYAQQSANLGGPIALLKSHATRSAQEIADQATNIFGGRGLTQSGMGKFIEMFHRTYKFDAILGGTEEILADLGVRQAMKKFPKAML</sequence>
<dbReference type="InterPro" id="IPR006091">
    <property type="entry name" value="Acyl-CoA_Oxase/DH_mid-dom"/>
</dbReference>
<dbReference type="Pfam" id="PF00173">
    <property type="entry name" value="Cyt-b5"/>
    <property type="match status" value="1"/>
</dbReference>
<dbReference type="InterPro" id="IPR046373">
    <property type="entry name" value="Acyl-CoA_Oxase/DH_mid-dom_sf"/>
</dbReference>
<evidence type="ECO:0000256" key="8">
    <source>
        <dbReference type="ARBA" id="ARBA00023004"/>
    </source>
</evidence>
<dbReference type="STRING" id="1450535.A0A317X431"/>
<reference evidence="10 11" key="1">
    <citation type="submission" date="2016-12" db="EMBL/GenBank/DDBJ databases">
        <title>The genomes of Aspergillus section Nigri reveals drivers in fungal speciation.</title>
        <authorList>
            <consortium name="DOE Joint Genome Institute"/>
            <person name="Vesth T.C."/>
            <person name="Nybo J."/>
            <person name="Theobald S."/>
            <person name="Brandl J."/>
            <person name="Frisvad J.C."/>
            <person name="Nielsen K.F."/>
            <person name="Lyhne E.K."/>
            <person name="Kogle M.E."/>
            <person name="Kuo A."/>
            <person name="Riley R."/>
            <person name="Clum A."/>
            <person name="Nolan M."/>
            <person name="Lipzen A."/>
            <person name="Salamov A."/>
            <person name="Henrissat B."/>
            <person name="Wiebenga A."/>
            <person name="De Vries R.P."/>
            <person name="Grigoriev I.V."/>
            <person name="Mortensen U.H."/>
            <person name="Andersen M.R."/>
            <person name="Baker S.E."/>
        </authorList>
    </citation>
    <scope>NUCLEOTIDE SEQUENCE [LARGE SCALE GENOMIC DNA]</scope>
    <source>
        <strain evidence="10 11">CBS 115572</strain>
    </source>
</reference>
<dbReference type="InterPro" id="IPR013786">
    <property type="entry name" value="AcylCoA_DH/ox_N"/>
</dbReference>
<dbReference type="Gene3D" id="1.10.540.10">
    <property type="entry name" value="Acyl-CoA dehydrogenase/oxidase, N-terminal domain"/>
    <property type="match status" value="1"/>
</dbReference>
<keyword evidence="4" id="KW-0285">Flavoprotein</keyword>
<keyword evidence="11" id="KW-1185">Reference proteome</keyword>
<dbReference type="GO" id="GO:0050660">
    <property type="term" value="F:flavin adenine dinucleotide binding"/>
    <property type="evidence" value="ECO:0007669"/>
    <property type="project" value="InterPro"/>
</dbReference>
<evidence type="ECO:0000256" key="6">
    <source>
        <dbReference type="ARBA" id="ARBA00022827"/>
    </source>
</evidence>
<keyword evidence="8" id="KW-0408">Iron</keyword>
<comment type="similarity">
    <text evidence="2">Belongs to the acyl-CoA dehydrogenase family.</text>
</comment>
<dbReference type="PROSITE" id="PS00191">
    <property type="entry name" value="CYTOCHROME_B5_1"/>
    <property type="match status" value="1"/>
</dbReference>
<dbReference type="GO" id="GO:0046872">
    <property type="term" value="F:metal ion binding"/>
    <property type="evidence" value="ECO:0007669"/>
    <property type="project" value="UniProtKB-KW"/>
</dbReference>
<dbReference type="Pfam" id="PF00441">
    <property type="entry name" value="Acyl-CoA_dh_1"/>
    <property type="match status" value="1"/>
</dbReference>
<proteinExistence type="inferred from homology"/>
<dbReference type="InterPro" id="IPR006089">
    <property type="entry name" value="Acyl-CoA_DH_CS"/>
</dbReference>
<dbReference type="PANTHER" id="PTHR48083:SF28">
    <property type="entry name" value="ACYL-COA DEHYDROGENASE FAMILY PROTEIN (AFU_ORTHOLOGUE AFUA_6G10880)-RELATED"/>
    <property type="match status" value="1"/>
</dbReference>
<dbReference type="AlphaFoldDB" id="A0A317X431"/>
<dbReference type="InterPro" id="IPR009100">
    <property type="entry name" value="AcylCoA_DH/oxidase_NM_dom_sf"/>
</dbReference>
<comment type="caution">
    <text evidence="10">The sequence shown here is derived from an EMBL/GenBank/DDBJ whole genome shotgun (WGS) entry which is preliminary data.</text>
</comment>
<gene>
    <name evidence="10" type="ORF">BO94DRAFT_488203</name>
</gene>
<evidence type="ECO:0000256" key="1">
    <source>
        <dbReference type="ARBA" id="ARBA00001974"/>
    </source>
</evidence>
<dbReference type="SUPFAM" id="SSF55856">
    <property type="entry name" value="Cytochrome b5-like heme/steroid binding domain"/>
    <property type="match status" value="1"/>
</dbReference>
<dbReference type="InterPro" id="IPR036400">
    <property type="entry name" value="Cyt_B5-like_heme/steroid_sf"/>
</dbReference>
<dbReference type="GO" id="GO:0033539">
    <property type="term" value="P:fatty acid beta-oxidation using acyl-CoA dehydrogenase"/>
    <property type="evidence" value="ECO:0007669"/>
    <property type="project" value="TreeGrafter"/>
</dbReference>
<evidence type="ECO:0000256" key="4">
    <source>
        <dbReference type="ARBA" id="ARBA00022630"/>
    </source>
</evidence>
<evidence type="ECO:0000256" key="7">
    <source>
        <dbReference type="ARBA" id="ARBA00023002"/>
    </source>
</evidence>
<protein>
    <submittedName>
        <fullName evidence="10">Acyl-CoA dehydrogenase NM domain-like protein</fullName>
    </submittedName>
</protein>
<dbReference type="SMART" id="SM01117">
    <property type="entry name" value="Cyt-b5"/>
    <property type="match status" value="1"/>
</dbReference>
<dbReference type="InterPro" id="IPR018506">
    <property type="entry name" value="Cyt_B5_heme-BS"/>
</dbReference>
<evidence type="ECO:0000313" key="10">
    <source>
        <dbReference type="EMBL" id="PWY91708.1"/>
    </source>
</evidence>
<evidence type="ECO:0000256" key="5">
    <source>
        <dbReference type="ARBA" id="ARBA00022723"/>
    </source>
</evidence>
<feature type="domain" description="Cytochrome b5 heme-binding" evidence="9">
    <location>
        <begin position="2"/>
        <end position="77"/>
    </location>
</feature>
<dbReference type="EMBL" id="MSFK01000008">
    <property type="protein sequence ID" value="PWY91708.1"/>
    <property type="molecule type" value="Genomic_DNA"/>
</dbReference>
<dbReference type="Pfam" id="PF02770">
    <property type="entry name" value="Acyl-CoA_dh_M"/>
    <property type="match status" value="1"/>
</dbReference>
<dbReference type="GeneID" id="37111202"/>
<evidence type="ECO:0000256" key="3">
    <source>
        <dbReference type="ARBA" id="ARBA00022617"/>
    </source>
</evidence>
<comment type="cofactor">
    <cofactor evidence="1">
        <name>FAD</name>
        <dbReference type="ChEBI" id="CHEBI:57692"/>
    </cofactor>
</comment>
<dbReference type="InterPro" id="IPR009075">
    <property type="entry name" value="AcylCo_DH/oxidase_C"/>
</dbReference>
<dbReference type="PROSITE" id="PS50255">
    <property type="entry name" value="CYTOCHROME_B5_2"/>
    <property type="match status" value="1"/>
</dbReference>
<evidence type="ECO:0000313" key="11">
    <source>
        <dbReference type="Proteomes" id="UP000246702"/>
    </source>
</evidence>
<dbReference type="Gene3D" id="2.40.110.10">
    <property type="entry name" value="Butyryl-CoA Dehydrogenase, subunit A, domain 2"/>
    <property type="match status" value="1"/>
</dbReference>
<dbReference type="SUPFAM" id="SSF56645">
    <property type="entry name" value="Acyl-CoA dehydrogenase NM domain-like"/>
    <property type="match status" value="1"/>
</dbReference>